<name>A0ABZ0RGB2_9BACT</name>
<protein>
    <recommendedName>
        <fullName evidence="1">Transposase IS200-like domain-containing protein</fullName>
    </recommendedName>
</protein>
<evidence type="ECO:0000313" key="3">
    <source>
        <dbReference type="Proteomes" id="UP001324993"/>
    </source>
</evidence>
<dbReference type="SMART" id="SM01321">
    <property type="entry name" value="Y1_Tnp"/>
    <property type="match status" value="1"/>
</dbReference>
<dbReference type="Gene3D" id="3.30.70.1290">
    <property type="entry name" value="Transposase IS200-like"/>
    <property type="match status" value="1"/>
</dbReference>
<proteinExistence type="predicted"/>
<dbReference type="PANTHER" id="PTHR36966">
    <property type="entry name" value="REP-ASSOCIATED TYROSINE TRANSPOSASE"/>
    <property type="match status" value="1"/>
</dbReference>
<evidence type="ECO:0000313" key="2">
    <source>
        <dbReference type="EMBL" id="WPJ94251.1"/>
    </source>
</evidence>
<dbReference type="RefSeq" id="WP_319831190.1">
    <property type="nucleotide sequence ID" value="NZ_CP138858.1"/>
</dbReference>
<keyword evidence="3" id="KW-1185">Reference proteome</keyword>
<dbReference type="InterPro" id="IPR036515">
    <property type="entry name" value="Transposase_17_sf"/>
</dbReference>
<organism evidence="2 3">
    <name type="scientific">Coraliomargarita algicola</name>
    <dbReference type="NCBI Taxonomy" id="3092156"/>
    <lineage>
        <taxon>Bacteria</taxon>
        <taxon>Pseudomonadati</taxon>
        <taxon>Verrucomicrobiota</taxon>
        <taxon>Opitutia</taxon>
        <taxon>Puniceicoccales</taxon>
        <taxon>Coraliomargaritaceae</taxon>
        <taxon>Coraliomargarita</taxon>
    </lineage>
</organism>
<dbReference type="InterPro" id="IPR052715">
    <property type="entry name" value="RAYT_transposase"/>
</dbReference>
<feature type="domain" description="Transposase IS200-like" evidence="1">
    <location>
        <begin position="47"/>
        <end position="227"/>
    </location>
</feature>
<dbReference type="InterPro" id="IPR002686">
    <property type="entry name" value="Transposase_17"/>
</dbReference>
<dbReference type="Proteomes" id="UP001324993">
    <property type="component" value="Chromosome"/>
</dbReference>
<reference evidence="2 3" key="1">
    <citation type="submission" date="2023-11" db="EMBL/GenBank/DDBJ databases">
        <title>Coraliomargarita sp. nov., isolated from marine algae.</title>
        <authorList>
            <person name="Lee J.K."/>
            <person name="Baek J.H."/>
            <person name="Kim J.M."/>
            <person name="Choi D.G."/>
            <person name="Jeon C.O."/>
        </authorList>
    </citation>
    <scope>NUCLEOTIDE SEQUENCE [LARGE SCALE GENOMIC DNA]</scope>
    <source>
        <strain evidence="2 3">J2-16</strain>
    </source>
</reference>
<dbReference type="SUPFAM" id="SSF143422">
    <property type="entry name" value="Transposase IS200-like"/>
    <property type="match status" value="2"/>
</dbReference>
<dbReference type="EMBL" id="CP138858">
    <property type="protein sequence ID" value="WPJ94251.1"/>
    <property type="molecule type" value="Genomic_DNA"/>
</dbReference>
<gene>
    <name evidence="2" type="ORF">SH580_12480</name>
</gene>
<accession>A0ABZ0RGB2</accession>
<dbReference type="PANTHER" id="PTHR36966:SF1">
    <property type="entry name" value="REP-ASSOCIATED TYROSINE TRANSPOSASE"/>
    <property type="match status" value="1"/>
</dbReference>
<evidence type="ECO:0000259" key="1">
    <source>
        <dbReference type="SMART" id="SM01321"/>
    </source>
</evidence>
<sequence length="248" mass="27748">MSTQHVTVHLSDSLPQSAIERIDQAIQSLPDEARAIERRKRLHAWIDAGYGSCILKEPALAQIVEGAFHFFDGERYRLYAWVVMPNHFHVLFQPMAGWTMAETLASWKKYTATEIKKWLRANTEIRDPGNATLLSCSASESAAAANTEIREPGNATFLSCSASESAAAANTEIREPGNATLLSCPTSESAPAANTSDKSPLWHSEYWDRYIRNEKHFHDVIDYIEQNPVKAKLCASPSQWRFSSAYQS</sequence>